<dbReference type="SUPFAM" id="SSF51905">
    <property type="entry name" value="FAD/NAD(P)-binding domain"/>
    <property type="match status" value="1"/>
</dbReference>
<evidence type="ECO:0000313" key="7">
    <source>
        <dbReference type="EMBL" id="KAL2713462.1"/>
    </source>
</evidence>
<dbReference type="AlphaFoldDB" id="A0ABD1ZYL4"/>
<dbReference type="PROSITE" id="PS00624">
    <property type="entry name" value="GMC_OXRED_2"/>
    <property type="match status" value="1"/>
</dbReference>
<gene>
    <name evidence="7" type="ORF">V1478_017160</name>
</gene>
<comment type="caution">
    <text evidence="7">The sequence shown here is derived from an EMBL/GenBank/DDBJ whole genome shotgun (WGS) entry which is preliminary data.</text>
</comment>
<keyword evidence="8" id="KW-1185">Reference proteome</keyword>
<feature type="domain" description="Glucose-methanol-choline oxidoreductase N-terminal" evidence="6">
    <location>
        <begin position="308"/>
        <end position="322"/>
    </location>
</feature>
<dbReference type="InterPro" id="IPR000172">
    <property type="entry name" value="GMC_OxRdtase_N"/>
</dbReference>
<evidence type="ECO:0000259" key="6">
    <source>
        <dbReference type="PROSITE" id="PS00624"/>
    </source>
</evidence>
<evidence type="ECO:0000256" key="3">
    <source>
        <dbReference type="PIRSR" id="PIRSR000137-2"/>
    </source>
</evidence>
<dbReference type="EMBL" id="JAUDFV010000158">
    <property type="protein sequence ID" value="KAL2713462.1"/>
    <property type="molecule type" value="Genomic_DNA"/>
</dbReference>
<evidence type="ECO:0000259" key="5">
    <source>
        <dbReference type="PROSITE" id="PS00623"/>
    </source>
</evidence>
<proteinExistence type="inferred from homology"/>
<dbReference type="Proteomes" id="UP001607302">
    <property type="component" value="Unassembled WGS sequence"/>
</dbReference>
<dbReference type="SUPFAM" id="SSF54373">
    <property type="entry name" value="FAD-linked reductases, C-terminal domain"/>
    <property type="match status" value="1"/>
</dbReference>
<dbReference type="Pfam" id="PF00732">
    <property type="entry name" value="GMC_oxred_N"/>
    <property type="match status" value="1"/>
</dbReference>
<feature type="active site" description="Proton donor" evidence="2">
    <location>
        <position position="564"/>
    </location>
</feature>
<dbReference type="Gene3D" id="3.50.50.60">
    <property type="entry name" value="FAD/NAD(P)-binding domain"/>
    <property type="match status" value="1"/>
</dbReference>
<evidence type="ECO:0000313" key="8">
    <source>
        <dbReference type="Proteomes" id="UP001607302"/>
    </source>
</evidence>
<dbReference type="InterPro" id="IPR036188">
    <property type="entry name" value="FAD/NAD-bd_sf"/>
</dbReference>
<feature type="active site" description="Proton acceptor" evidence="2">
    <location>
        <position position="607"/>
    </location>
</feature>
<dbReference type="InterPro" id="IPR007867">
    <property type="entry name" value="GMC_OxRtase_C"/>
</dbReference>
<name>A0ABD1ZYL4_VESSQ</name>
<evidence type="ECO:0000256" key="4">
    <source>
        <dbReference type="RuleBase" id="RU003968"/>
    </source>
</evidence>
<comment type="cofactor">
    <cofactor evidence="3">
        <name>FAD</name>
        <dbReference type="ChEBI" id="CHEBI:57692"/>
    </cofactor>
</comment>
<feature type="domain" description="Glucose-methanol-choline oxidoreductase N-terminal" evidence="5">
    <location>
        <begin position="133"/>
        <end position="156"/>
    </location>
</feature>
<keyword evidence="4" id="KW-0285">Flavoprotein</keyword>
<keyword evidence="3 4" id="KW-0274">FAD</keyword>
<evidence type="ECO:0000256" key="1">
    <source>
        <dbReference type="ARBA" id="ARBA00010790"/>
    </source>
</evidence>
<dbReference type="Gene3D" id="3.30.560.10">
    <property type="entry name" value="Glucose Oxidase, domain 3"/>
    <property type="match status" value="1"/>
</dbReference>
<accession>A0ABD1ZYL4</accession>
<feature type="binding site" evidence="3">
    <location>
        <begin position="563"/>
        <end position="564"/>
    </location>
    <ligand>
        <name>FAD</name>
        <dbReference type="ChEBI" id="CHEBI:57692"/>
    </ligand>
</feature>
<dbReference type="PROSITE" id="PS00623">
    <property type="entry name" value="GMC_OXRED_1"/>
    <property type="match status" value="1"/>
</dbReference>
<sequence length="632" mass="70932">MKRYFGKRFVLATFSLLSITQCTILTPAIREFLSTQHQNRKDKAILKEYDFVIVGAGAAGSVLANRLTENPRWKILLLENGEEENFLTDIPFLAPFLYLTNYERSHKSEPGLRKGKDGFCLSMKDTRCSMSVGNAVGGSSVINYMIYARGSPIVYDDWAALGNPGWNYENVLPYFKKSEKNNIVGLDPRYHGHEGYLEIVNVSYATPLRECFLNASVELGYDLIDYNTDKTIGFSMLQTNLRNGHRMSADKAFLRPIKDRTNFYLSKSSRATKIVIDQESKMAIGVEFVKKGKSYFVRASKEVILSAGALNSPKLLMLSGIGPKDDLKSLGIQPIVDLPVGFNLQDHMCTPVLNFLINETVNIDQPKINDFGEYIIEGTGPLTIPAGVEAIGFISTEGKRDFRRQRWLTIRLTKIDSDSTGKKPDIELILLQTSFLGDQSKLFQLLSGLSDEFYNIVFSKYKGSNAFSILPVLVNPKSRGRMSLKSADPSQEPIFDLNYFDQKDDVKTLVHGVKKAIQVASAKAFERYNTTLMPLHVPACNHTVYLSDDFWSCIVRQTTMSLWHYVGTCAMSPRNKSGVVDHRLHVHGIESLRVVDNSIIPIITTGHLAAVAYMIAEKAADMIKEDWKFPTN</sequence>
<dbReference type="Pfam" id="PF05199">
    <property type="entry name" value="GMC_oxred_C"/>
    <property type="match status" value="1"/>
</dbReference>
<evidence type="ECO:0000256" key="2">
    <source>
        <dbReference type="PIRSR" id="PIRSR000137-1"/>
    </source>
</evidence>
<comment type="similarity">
    <text evidence="1 4">Belongs to the GMC oxidoreductase family.</text>
</comment>
<dbReference type="PANTHER" id="PTHR11552:SF227">
    <property type="entry name" value="GLUCOSE DEHYDROGENASE [FAD, QUINONE]-LIKE PROTEIN"/>
    <property type="match status" value="1"/>
</dbReference>
<dbReference type="PANTHER" id="PTHR11552">
    <property type="entry name" value="GLUCOSE-METHANOL-CHOLINE GMC OXIDOREDUCTASE"/>
    <property type="match status" value="1"/>
</dbReference>
<organism evidence="7 8">
    <name type="scientific">Vespula squamosa</name>
    <name type="common">Southern yellow jacket</name>
    <name type="synonym">Wasp</name>
    <dbReference type="NCBI Taxonomy" id="30214"/>
    <lineage>
        <taxon>Eukaryota</taxon>
        <taxon>Metazoa</taxon>
        <taxon>Ecdysozoa</taxon>
        <taxon>Arthropoda</taxon>
        <taxon>Hexapoda</taxon>
        <taxon>Insecta</taxon>
        <taxon>Pterygota</taxon>
        <taxon>Neoptera</taxon>
        <taxon>Endopterygota</taxon>
        <taxon>Hymenoptera</taxon>
        <taxon>Apocrita</taxon>
        <taxon>Aculeata</taxon>
        <taxon>Vespoidea</taxon>
        <taxon>Vespidae</taxon>
        <taxon>Vespinae</taxon>
        <taxon>Vespula</taxon>
    </lineage>
</organism>
<dbReference type="InterPro" id="IPR012132">
    <property type="entry name" value="GMC_OxRdtase"/>
</dbReference>
<dbReference type="PIRSF" id="PIRSF000137">
    <property type="entry name" value="Alcohol_oxidase"/>
    <property type="match status" value="1"/>
</dbReference>
<reference evidence="7 8" key="1">
    <citation type="journal article" date="2024" name="Ann. Entomol. Soc. Am.">
        <title>Genomic analyses of the southern and eastern yellowjacket wasps (Hymenoptera: Vespidae) reveal evolutionary signatures of social life.</title>
        <authorList>
            <person name="Catto M.A."/>
            <person name="Caine P.B."/>
            <person name="Orr S.E."/>
            <person name="Hunt B.G."/>
            <person name="Goodisman M.A.D."/>
        </authorList>
    </citation>
    <scope>NUCLEOTIDE SEQUENCE [LARGE SCALE GENOMIC DNA]</scope>
    <source>
        <strain evidence="7">233</strain>
        <tissue evidence="7">Head and thorax</tissue>
    </source>
</reference>
<protein>
    <recommendedName>
        <fullName evidence="5 6">Glucose-methanol-choline oxidoreductase N-terminal domain-containing protein</fullName>
    </recommendedName>
</protein>